<reference evidence="11" key="1">
    <citation type="submission" date="2023-06" db="EMBL/GenBank/DDBJ databases">
        <title>lsaBGC provides a comprehensive framework for evolutionary analysis of biosynthetic gene clusters within focal taxa.</title>
        <authorList>
            <person name="Salamzade R."/>
            <person name="Sandstrom S."/>
            <person name="Kalan L.R."/>
        </authorList>
    </citation>
    <scope>NUCLEOTIDE SEQUENCE</scope>
    <source>
        <strain evidence="11">P3-SID899</strain>
    </source>
</reference>
<dbReference type="RefSeq" id="WP_060775492.1">
    <property type="nucleotide sequence ID" value="NZ_CBDRLD010000006.1"/>
</dbReference>
<dbReference type="GO" id="GO:0016887">
    <property type="term" value="F:ATP hydrolysis activity"/>
    <property type="evidence" value="ECO:0007669"/>
    <property type="project" value="InterPro"/>
</dbReference>
<comment type="caution">
    <text evidence="11">The sequence shown here is derived from an EMBL/GenBank/DDBJ whole genome shotgun (WGS) entry which is preliminary data.</text>
</comment>
<dbReference type="SMART" id="SM00382">
    <property type="entry name" value="AAA"/>
    <property type="match status" value="2"/>
</dbReference>
<dbReference type="InterPro" id="IPR003593">
    <property type="entry name" value="AAA+_ATPase"/>
</dbReference>
<feature type="compositionally biased region" description="Low complexity" evidence="9">
    <location>
        <begin position="503"/>
        <end position="526"/>
    </location>
</feature>
<evidence type="ECO:0000256" key="6">
    <source>
        <dbReference type="ARBA" id="ARBA00022840"/>
    </source>
</evidence>
<keyword evidence="5" id="KW-0547">Nucleotide-binding</keyword>
<keyword evidence="4" id="KW-0677">Repeat</keyword>
<dbReference type="CDD" id="cd03216">
    <property type="entry name" value="ABC_Carb_Monos_I"/>
    <property type="match status" value="1"/>
</dbReference>
<dbReference type="GO" id="GO:0005886">
    <property type="term" value="C:plasma membrane"/>
    <property type="evidence" value="ECO:0007669"/>
    <property type="project" value="UniProtKB-SubCell"/>
</dbReference>
<keyword evidence="7" id="KW-1278">Translocase</keyword>
<keyword evidence="6 11" id="KW-0067">ATP-binding</keyword>
<keyword evidence="3" id="KW-1003">Cell membrane</keyword>
<dbReference type="InterPro" id="IPR003439">
    <property type="entry name" value="ABC_transporter-like_ATP-bd"/>
</dbReference>
<comment type="subcellular location">
    <subcellularLocation>
        <location evidence="1">Cell membrane</location>
        <topology evidence="1">Peripheral membrane protein</topology>
    </subcellularLocation>
</comment>
<feature type="domain" description="ABC transporter" evidence="10">
    <location>
        <begin position="3"/>
        <end position="239"/>
    </location>
</feature>
<evidence type="ECO:0000313" key="11">
    <source>
        <dbReference type="EMBL" id="MCV7628127.1"/>
    </source>
</evidence>
<gene>
    <name evidence="11" type="ORF">M3A82_002035</name>
</gene>
<dbReference type="PANTHER" id="PTHR43790:SF4">
    <property type="entry name" value="GUANOSINE IMPORT ATP-BINDING PROTEIN NUPO"/>
    <property type="match status" value="1"/>
</dbReference>
<feature type="domain" description="ABC transporter" evidence="10">
    <location>
        <begin position="255"/>
        <end position="498"/>
    </location>
</feature>
<dbReference type="Gene3D" id="3.40.50.300">
    <property type="entry name" value="P-loop containing nucleotide triphosphate hydrolases"/>
    <property type="match status" value="2"/>
</dbReference>
<evidence type="ECO:0000256" key="2">
    <source>
        <dbReference type="ARBA" id="ARBA00022448"/>
    </source>
</evidence>
<proteinExistence type="predicted"/>
<evidence type="ECO:0000256" key="3">
    <source>
        <dbReference type="ARBA" id="ARBA00022475"/>
    </source>
</evidence>
<organism evidence="11 12">
    <name type="scientific">Micrococcus luteus</name>
    <name type="common">Micrococcus lysodeikticus</name>
    <dbReference type="NCBI Taxonomy" id="1270"/>
    <lineage>
        <taxon>Bacteria</taxon>
        <taxon>Bacillati</taxon>
        <taxon>Actinomycetota</taxon>
        <taxon>Actinomycetes</taxon>
        <taxon>Micrococcales</taxon>
        <taxon>Micrococcaceae</taxon>
        <taxon>Micrococcus</taxon>
    </lineage>
</organism>
<dbReference type="PANTHER" id="PTHR43790">
    <property type="entry name" value="CARBOHYDRATE TRANSPORT ATP-BINDING PROTEIN MG119-RELATED"/>
    <property type="match status" value="1"/>
</dbReference>
<sequence>MRLELRGITKRFGSFAANEDVNLTVESGRVHTLLGENGAGKSTLMNVLFGLYEPTEGEILLDGEPVRFSGPGEAMRAGIGMVHQHFMLVPVFTVAENVALGDEHTRALGALDLEATRRRIREISAQYGFDVDPDAVVEDLPVGVQQRVEIIKALVRDARILILDEPTAVLTPQETDELLGIIRQLRADGTAIVFISHKLREVKAVSDDITVLRRGRVVGTADPSAEAAELAALMVGRNVVLERRKTAPTLGEETFRVEDLSVVSPTGQVLLDAVSFAIRQGEVLAVAGVQGNGQTELTEAIMGLVKATGSVTLDGRELIGRSTRQIIRAGVGFVPEDRSTDGLVGPFSVAENMVLNRYDVAPAGNAVQMRPAAVRAHAERRVAEFDVRTQGVDLPVSSLSGGNQQKVVMARELVDGLRLFIASQPTRGVDVGSIEFLHDRIIAERDSGTPVLIVSTELDEVLELADRIAVMYHGRIVGIVPGDTSRETLGLMMAGQTPDDAALASGADVAAGTPGTAGTAPAAHPTTEGERP</sequence>
<dbReference type="PROSITE" id="PS50893">
    <property type="entry name" value="ABC_TRANSPORTER_2"/>
    <property type="match status" value="2"/>
</dbReference>
<keyword evidence="8" id="KW-0472">Membrane</keyword>
<accession>A0AAP3AIS5</accession>
<evidence type="ECO:0000256" key="9">
    <source>
        <dbReference type="SAM" id="MobiDB-lite"/>
    </source>
</evidence>
<dbReference type="PROSITE" id="PS00211">
    <property type="entry name" value="ABC_TRANSPORTER_1"/>
    <property type="match status" value="1"/>
</dbReference>
<name>A0AAP3AIS5_MICLU</name>
<dbReference type="InterPro" id="IPR050107">
    <property type="entry name" value="ABC_carbohydrate_import_ATPase"/>
</dbReference>
<dbReference type="InterPro" id="IPR027417">
    <property type="entry name" value="P-loop_NTPase"/>
</dbReference>
<dbReference type="SUPFAM" id="SSF52540">
    <property type="entry name" value="P-loop containing nucleoside triphosphate hydrolases"/>
    <property type="match status" value="2"/>
</dbReference>
<dbReference type="InterPro" id="IPR017871">
    <property type="entry name" value="ABC_transporter-like_CS"/>
</dbReference>
<evidence type="ECO:0000313" key="12">
    <source>
        <dbReference type="Proteomes" id="UP001205867"/>
    </source>
</evidence>
<keyword evidence="2" id="KW-0813">Transport</keyword>
<dbReference type="CDD" id="cd03215">
    <property type="entry name" value="ABC_Carb_Monos_II"/>
    <property type="match status" value="1"/>
</dbReference>
<evidence type="ECO:0000256" key="7">
    <source>
        <dbReference type="ARBA" id="ARBA00022967"/>
    </source>
</evidence>
<evidence type="ECO:0000256" key="1">
    <source>
        <dbReference type="ARBA" id="ARBA00004202"/>
    </source>
</evidence>
<dbReference type="Proteomes" id="UP001205867">
    <property type="component" value="Unassembled WGS sequence"/>
</dbReference>
<dbReference type="Pfam" id="PF00005">
    <property type="entry name" value="ABC_tran"/>
    <property type="match status" value="2"/>
</dbReference>
<dbReference type="FunFam" id="3.40.50.300:FF:000127">
    <property type="entry name" value="Ribose import ATP-binding protein RbsA"/>
    <property type="match status" value="1"/>
</dbReference>
<feature type="region of interest" description="Disordered" evidence="9">
    <location>
        <begin position="503"/>
        <end position="532"/>
    </location>
</feature>
<dbReference type="GO" id="GO:0005524">
    <property type="term" value="F:ATP binding"/>
    <property type="evidence" value="ECO:0007669"/>
    <property type="project" value="UniProtKB-KW"/>
</dbReference>
<evidence type="ECO:0000259" key="10">
    <source>
        <dbReference type="PROSITE" id="PS50893"/>
    </source>
</evidence>
<dbReference type="EMBL" id="JALXKZ020000002">
    <property type="protein sequence ID" value="MCV7628127.1"/>
    <property type="molecule type" value="Genomic_DNA"/>
</dbReference>
<dbReference type="AlphaFoldDB" id="A0AAP3AIS5"/>
<protein>
    <submittedName>
        <fullName evidence="11">ABC transporter ATP-binding protein</fullName>
    </submittedName>
</protein>
<evidence type="ECO:0000256" key="4">
    <source>
        <dbReference type="ARBA" id="ARBA00022737"/>
    </source>
</evidence>
<evidence type="ECO:0000256" key="8">
    <source>
        <dbReference type="ARBA" id="ARBA00023136"/>
    </source>
</evidence>
<evidence type="ECO:0000256" key="5">
    <source>
        <dbReference type="ARBA" id="ARBA00022741"/>
    </source>
</evidence>